<feature type="domain" description="SHSP" evidence="3">
    <location>
        <begin position="25"/>
        <end position="139"/>
    </location>
</feature>
<comment type="caution">
    <text evidence="4">The sequence shown here is derived from an EMBL/GenBank/DDBJ whole genome shotgun (WGS) entry which is preliminary data.</text>
</comment>
<dbReference type="CDD" id="cd06464">
    <property type="entry name" value="ACD_sHsps-like"/>
    <property type="match status" value="1"/>
</dbReference>
<proteinExistence type="inferred from homology"/>
<evidence type="ECO:0000313" key="4">
    <source>
        <dbReference type="EMBL" id="MFD1315991.1"/>
    </source>
</evidence>
<organism evidence="4 5">
    <name type="scientific">Namhaeicola litoreus</name>
    <dbReference type="NCBI Taxonomy" id="1052145"/>
    <lineage>
        <taxon>Bacteria</taxon>
        <taxon>Pseudomonadati</taxon>
        <taxon>Bacteroidota</taxon>
        <taxon>Flavobacteriia</taxon>
        <taxon>Flavobacteriales</taxon>
        <taxon>Flavobacteriaceae</taxon>
        <taxon>Namhaeicola</taxon>
    </lineage>
</organism>
<dbReference type="PROSITE" id="PS01031">
    <property type="entry name" value="SHSP"/>
    <property type="match status" value="1"/>
</dbReference>
<dbReference type="PANTHER" id="PTHR11527">
    <property type="entry name" value="HEAT-SHOCK PROTEIN 20 FAMILY MEMBER"/>
    <property type="match status" value="1"/>
</dbReference>
<sequence>MLVKRNPIFSTVFDELLNDLAIKTNDDFRFKTPAANIVENETNFVLSLAAPGMNKKDFTIDLDGEILTVSAEVKSENEENKPRFTLKEYNFKTFKRTFTLPKDLVQAENISASYKDGELNITIPKVELVVQKPKMIEVK</sequence>
<evidence type="ECO:0000256" key="2">
    <source>
        <dbReference type="RuleBase" id="RU003616"/>
    </source>
</evidence>
<dbReference type="InterPro" id="IPR002068">
    <property type="entry name" value="A-crystallin/Hsp20_dom"/>
</dbReference>
<dbReference type="Pfam" id="PF00011">
    <property type="entry name" value="HSP20"/>
    <property type="match status" value="1"/>
</dbReference>
<dbReference type="Proteomes" id="UP001597201">
    <property type="component" value="Unassembled WGS sequence"/>
</dbReference>
<evidence type="ECO:0000256" key="1">
    <source>
        <dbReference type="PROSITE-ProRule" id="PRU00285"/>
    </source>
</evidence>
<dbReference type="EMBL" id="JBHTMY010000003">
    <property type="protein sequence ID" value="MFD1315991.1"/>
    <property type="molecule type" value="Genomic_DNA"/>
</dbReference>
<comment type="similarity">
    <text evidence="1 2">Belongs to the small heat shock protein (HSP20) family.</text>
</comment>
<reference evidence="5" key="1">
    <citation type="journal article" date="2019" name="Int. J. Syst. Evol. Microbiol.">
        <title>The Global Catalogue of Microorganisms (GCM) 10K type strain sequencing project: providing services to taxonomists for standard genome sequencing and annotation.</title>
        <authorList>
            <consortium name="The Broad Institute Genomics Platform"/>
            <consortium name="The Broad Institute Genome Sequencing Center for Infectious Disease"/>
            <person name="Wu L."/>
            <person name="Ma J."/>
        </authorList>
    </citation>
    <scope>NUCLEOTIDE SEQUENCE [LARGE SCALE GENOMIC DNA]</scope>
    <source>
        <strain evidence="5">CCUG 61485</strain>
    </source>
</reference>
<name>A0ABW3Y421_9FLAO</name>
<gene>
    <name evidence="4" type="ORF">ACFQ39_10210</name>
</gene>
<evidence type="ECO:0000313" key="5">
    <source>
        <dbReference type="Proteomes" id="UP001597201"/>
    </source>
</evidence>
<dbReference type="InterPro" id="IPR008978">
    <property type="entry name" value="HSP20-like_chaperone"/>
</dbReference>
<dbReference type="RefSeq" id="WP_377178690.1">
    <property type="nucleotide sequence ID" value="NZ_JBHTMY010000003.1"/>
</dbReference>
<dbReference type="SUPFAM" id="SSF49764">
    <property type="entry name" value="HSP20-like chaperones"/>
    <property type="match status" value="1"/>
</dbReference>
<evidence type="ECO:0000259" key="3">
    <source>
        <dbReference type="PROSITE" id="PS01031"/>
    </source>
</evidence>
<keyword evidence="5" id="KW-1185">Reference proteome</keyword>
<protein>
    <submittedName>
        <fullName evidence="4">Hsp20/alpha crystallin family protein</fullName>
    </submittedName>
</protein>
<dbReference type="InterPro" id="IPR031107">
    <property type="entry name" value="Small_HSP"/>
</dbReference>
<dbReference type="Gene3D" id="2.60.40.790">
    <property type="match status" value="1"/>
</dbReference>
<accession>A0ABW3Y421</accession>